<evidence type="ECO:0000313" key="1">
    <source>
        <dbReference type="EMBL" id="MFB9052172.1"/>
    </source>
</evidence>
<dbReference type="RefSeq" id="WP_382381290.1">
    <property type="nucleotide sequence ID" value="NZ_JBHMEZ010000003.1"/>
</dbReference>
<keyword evidence="2" id="KW-1185">Reference proteome</keyword>
<organism evidence="1 2">
    <name type="scientific">Formosa undariae</name>
    <dbReference type="NCBI Taxonomy" id="1325436"/>
    <lineage>
        <taxon>Bacteria</taxon>
        <taxon>Pseudomonadati</taxon>
        <taxon>Bacteroidota</taxon>
        <taxon>Flavobacteriia</taxon>
        <taxon>Flavobacteriales</taxon>
        <taxon>Flavobacteriaceae</taxon>
        <taxon>Formosa</taxon>
    </lineage>
</organism>
<name>A0ABV5EYA6_9FLAO</name>
<dbReference type="InterPro" id="IPR046233">
    <property type="entry name" value="DUF6266"/>
</dbReference>
<dbReference type="EMBL" id="JBHMEZ010000003">
    <property type="protein sequence ID" value="MFB9052172.1"/>
    <property type="molecule type" value="Genomic_DNA"/>
</dbReference>
<comment type="caution">
    <text evidence="1">The sequence shown here is derived from an EMBL/GenBank/DDBJ whole genome shotgun (WGS) entry which is preliminary data.</text>
</comment>
<proteinExistence type="predicted"/>
<reference evidence="1 2" key="1">
    <citation type="submission" date="2024-09" db="EMBL/GenBank/DDBJ databases">
        <authorList>
            <person name="Sun Q."/>
            <person name="Mori K."/>
        </authorList>
    </citation>
    <scope>NUCLEOTIDE SEQUENCE [LARGE SCALE GENOMIC DNA]</scope>
    <source>
        <strain evidence="1 2">CECT 8286</strain>
    </source>
</reference>
<dbReference type="Proteomes" id="UP001589605">
    <property type="component" value="Unassembled WGS sequence"/>
</dbReference>
<protein>
    <submittedName>
        <fullName evidence="1">DUF6266 family protein</fullName>
    </submittedName>
</protein>
<evidence type="ECO:0000313" key="2">
    <source>
        <dbReference type="Proteomes" id="UP001589605"/>
    </source>
</evidence>
<gene>
    <name evidence="1" type="ORF">ACFFVB_03700</name>
</gene>
<dbReference type="Pfam" id="PF19781">
    <property type="entry name" value="DUF6266"/>
    <property type="match status" value="1"/>
</dbReference>
<accession>A0ABV5EYA6</accession>
<sequence length="212" mass="23459">MATLHQSILGGFSGKVGPVIGSTYRGKNILRSVPTKSTKPISAAQQRQRDKFKTVLQFLTPIKELLNETFGKQVGSKSPYNQAMSYHMREALIPTPSGFTMDYNKVLVAMGGLCGLEQPAVQSLPDHTLSITWDDNSSQGLAYPTDAFVVVAYASALQRFDTFIDCSLREYGQCLLDFEADFHGETVHLWATFRNSNLDLTATSRYLGDYTV</sequence>